<keyword evidence="1" id="KW-0732">Signal</keyword>
<evidence type="ECO:0000313" key="2">
    <source>
        <dbReference type="EMBL" id="RVU34371.1"/>
    </source>
</evidence>
<organism evidence="2 3">
    <name type="scientific">Rheinheimera riviphila</name>
    <dbReference type="NCBI Taxonomy" id="1834037"/>
    <lineage>
        <taxon>Bacteria</taxon>
        <taxon>Pseudomonadati</taxon>
        <taxon>Pseudomonadota</taxon>
        <taxon>Gammaproteobacteria</taxon>
        <taxon>Chromatiales</taxon>
        <taxon>Chromatiaceae</taxon>
        <taxon>Rheinheimera</taxon>
    </lineage>
</organism>
<comment type="caution">
    <text evidence="2">The sequence shown here is derived from an EMBL/GenBank/DDBJ whole genome shotgun (WGS) entry which is preliminary data.</text>
</comment>
<dbReference type="InterPro" id="IPR014469">
    <property type="entry name" value="DUF2271"/>
</dbReference>
<dbReference type="Proteomes" id="UP000283077">
    <property type="component" value="Unassembled WGS sequence"/>
</dbReference>
<evidence type="ECO:0000313" key="3">
    <source>
        <dbReference type="Proteomes" id="UP000283077"/>
    </source>
</evidence>
<sequence length="163" mass="17870">MALATALALSTFLVPAQAADKLNIALELPKPEHGPYHRPYVAVWIEDAKEQPVKLIELWREKPDWIKDLRRFWRKTGRSDQALVDARTGATKGPGKYQLSWSGDDNAGKAVAAGQYLLVVEAAREHGGRNLVKQAFNWDGSAVEIQVKAGSEIGAIQLSKGAK</sequence>
<proteinExistence type="predicted"/>
<feature type="signal peptide" evidence="1">
    <location>
        <begin position="1"/>
        <end position="18"/>
    </location>
</feature>
<dbReference type="AlphaFoldDB" id="A0A437QIL6"/>
<name>A0A437QIL6_9GAMM</name>
<keyword evidence="3" id="KW-1185">Reference proteome</keyword>
<feature type="chain" id="PRO_5019026872" evidence="1">
    <location>
        <begin position="19"/>
        <end position="163"/>
    </location>
</feature>
<dbReference type="PIRSF" id="PIRSF014995">
    <property type="entry name" value="UCP014995"/>
    <property type="match status" value="1"/>
</dbReference>
<dbReference type="EMBL" id="SACS01000019">
    <property type="protein sequence ID" value="RVU34371.1"/>
    <property type="molecule type" value="Genomic_DNA"/>
</dbReference>
<accession>A0A437QIL6</accession>
<dbReference type="Gene3D" id="2.60.40.4070">
    <property type="match status" value="1"/>
</dbReference>
<gene>
    <name evidence="2" type="ORF">EOE67_15750</name>
</gene>
<dbReference type="OrthoDB" id="195316at2"/>
<protein>
    <submittedName>
        <fullName evidence="2">DUF2271 domain-containing protein</fullName>
    </submittedName>
</protein>
<reference evidence="2 3" key="1">
    <citation type="submission" date="2019-01" db="EMBL/GenBank/DDBJ databases">
        <authorList>
            <person name="Chen W.-M."/>
        </authorList>
    </citation>
    <scope>NUCLEOTIDE SEQUENCE [LARGE SCALE GENOMIC DNA]</scope>
    <source>
        <strain evidence="2 3">KYPC3</strain>
    </source>
</reference>
<evidence type="ECO:0000256" key="1">
    <source>
        <dbReference type="SAM" id="SignalP"/>
    </source>
</evidence>
<dbReference type="Pfam" id="PF10029">
    <property type="entry name" value="DUF2271"/>
    <property type="match status" value="1"/>
</dbReference>